<evidence type="ECO:0000313" key="6">
    <source>
        <dbReference type="Proteomes" id="UP000886883"/>
    </source>
</evidence>
<dbReference type="Gene3D" id="3.20.20.300">
    <property type="entry name" value="Glycoside hydrolase, family 3, N-terminal domain"/>
    <property type="match status" value="1"/>
</dbReference>
<dbReference type="InterPro" id="IPR036962">
    <property type="entry name" value="Glyco_hydro_3_N_sf"/>
</dbReference>
<reference evidence="5" key="2">
    <citation type="submission" date="2021-04" db="EMBL/GenBank/DDBJ databases">
        <authorList>
            <person name="Gilroy R."/>
        </authorList>
    </citation>
    <scope>NUCLEOTIDE SEQUENCE</scope>
    <source>
        <strain evidence="5">USAMLcec3-2134</strain>
    </source>
</reference>
<dbReference type="PANTHER" id="PTHR30480">
    <property type="entry name" value="BETA-HEXOSAMINIDASE-RELATED"/>
    <property type="match status" value="1"/>
</dbReference>
<dbReference type="PANTHER" id="PTHR30480:SF16">
    <property type="entry name" value="GLYCOSIDE HYDROLASE FAMILY 3 DOMAIN PROTEIN"/>
    <property type="match status" value="1"/>
</dbReference>
<sequence length="515" mass="55913">MRTESMSLEEKIGQMFVGGFPGTGVSGDFARLVREKKLGNAILFSHNVESIGQLVGLSGELRGLIRKETGILPFISADEEGGMVSRLPAEAAIMPSPMAQAKAGKPGWIRRGAFITGCQLKRWGINFNLAPVLDRNTNRNNPVIGVRSFGADAGTVCTCAKEAVLGYRKAGILCSGKHFPGHGDTDLDSHLALPVLEKSEEELESCELVPFRQMVEEKIPAITVAHVVAPAISGERVPCTMSRNAVTGYLREKLHFDGLILSDCLEMNAVKSYFGVERGAVEAVKAGIDLVFVSHTAALLEKAMDAVRSAVTAGEISQRRIDEAVFRILRAKERLLDEELRAYTPQLTEWRAFSDSFLKETLRPLRPGQACFSPGEHPLFVGIAPARTSGAANEVGGSRDFAHFLQESFGGTAVCLSMKPDRESAARAAELAKQADTVVFGSFNQRLYPEQNALFSALAAAEKPMAHIALGNPWDLDDDRISAFRLPLYEYSERALNLLKAYLTSSSDTGVPRSE</sequence>
<dbReference type="InterPro" id="IPR017853">
    <property type="entry name" value="GH"/>
</dbReference>
<evidence type="ECO:0000259" key="4">
    <source>
        <dbReference type="Pfam" id="PF00933"/>
    </source>
</evidence>
<keyword evidence="3" id="KW-0326">Glycosidase</keyword>
<evidence type="ECO:0000256" key="2">
    <source>
        <dbReference type="ARBA" id="ARBA00022801"/>
    </source>
</evidence>
<evidence type="ECO:0000313" key="5">
    <source>
        <dbReference type="EMBL" id="HJB91023.1"/>
    </source>
</evidence>
<organism evidence="5 6">
    <name type="scientific">Candidatus Eisenbergiella merdigallinarum</name>
    <dbReference type="NCBI Taxonomy" id="2838552"/>
    <lineage>
        <taxon>Bacteria</taxon>
        <taxon>Bacillati</taxon>
        <taxon>Bacillota</taxon>
        <taxon>Clostridia</taxon>
        <taxon>Lachnospirales</taxon>
        <taxon>Lachnospiraceae</taxon>
        <taxon>Eisenbergiella</taxon>
    </lineage>
</organism>
<dbReference type="GO" id="GO:0005975">
    <property type="term" value="P:carbohydrate metabolic process"/>
    <property type="evidence" value="ECO:0007669"/>
    <property type="project" value="InterPro"/>
</dbReference>
<dbReference type="GO" id="GO:0009254">
    <property type="term" value="P:peptidoglycan turnover"/>
    <property type="evidence" value="ECO:0007669"/>
    <property type="project" value="TreeGrafter"/>
</dbReference>
<feature type="domain" description="Glycoside hydrolase family 3 N-terminal" evidence="4">
    <location>
        <begin position="8"/>
        <end position="330"/>
    </location>
</feature>
<comment type="caution">
    <text evidence="5">The sequence shown here is derived from an EMBL/GenBank/DDBJ whole genome shotgun (WGS) entry which is preliminary data.</text>
</comment>
<dbReference type="EMBL" id="DWXE01000021">
    <property type="protein sequence ID" value="HJB91023.1"/>
    <property type="molecule type" value="Genomic_DNA"/>
</dbReference>
<comment type="similarity">
    <text evidence="1">Belongs to the glycosyl hydrolase 3 family.</text>
</comment>
<dbReference type="SUPFAM" id="SSF51445">
    <property type="entry name" value="(Trans)glycosidases"/>
    <property type="match status" value="1"/>
</dbReference>
<dbReference type="InterPro" id="IPR001764">
    <property type="entry name" value="Glyco_hydro_3_N"/>
</dbReference>
<proteinExistence type="inferred from homology"/>
<dbReference type="Proteomes" id="UP000886883">
    <property type="component" value="Unassembled WGS sequence"/>
</dbReference>
<accession>A0A9D2MRV2</accession>
<protein>
    <submittedName>
        <fullName evidence="5">Glycoside hydrolase family 3</fullName>
    </submittedName>
</protein>
<gene>
    <name evidence="5" type="ORF">H9763_06085</name>
</gene>
<keyword evidence="2 5" id="KW-0378">Hydrolase</keyword>
<evidence type="ECO:0000256" key="1">
    <source>
        <dbReference type="ARBA" id="ARBA00005336"/>
    </source>
</evidence>
<reference evidence="5" key="1">
    <citation type="journal article" date="2021" name="PeerJ">
        <title>Extensive microbial diversity within the chicken gut microbiome revealed by metagenomics and culture.</title>
        <authorList>
            <person name="Gilroy R."/>
            <person name="Ravi A."/>
            <person name="Getino M."/>
            <person name="Pursley I."/>
            <person name="Horton D.L."/>
            <person name="Alikhan N.F."/>
            <person name="Baker D."/>
            <person name="Gharbi K."/>
            <person name="Hall N."/>
            <person name="Watson M."/>
            <person name="Adriaenssens E.M."/>
            <person name="Foster-Nyarko E."/>
            <person name="Jarju S."/>
            <person name="Secka A."/>
            <person name="Antonio M."/>
            <person name="Oren A."/>
            <person name="Chaudhuri R.R."/>
            <person name="La Ragione R."/>
            <person name="Hildebrand F."/>
            <person name="Pallen M.J."/>
        </authorList>
    </citation>
    <scope>NUCLEOTIDE SEQUENCE</scope>
    <source>
        <strain evidence="5">USAMLcec3-2134</strain>
    </source>
</reference>
<dbReference type="GO" id="GO:0004553">
    <property type="term" value="F:hydrolase activity, hydrolyzing O-glycosyl compounds"/>
    <property type="evidence" value="ECO:0007669"/>
    <property type="project" value="InterPro"/>
</dbReference>
<dbReference type="InterPro" id="IPR050226">
    <property type="entry name" value="NagZ_Beta-hexosaminidase"/>
</dbReference>
<dbReference type="Pfam" id="PF00933">
    <property type="entry name" value="Glyco_hydro_3"/>
    <property type="match status" value="1"/>
</dbReference>
<evidence type="ECO:0000256" key="3">
    <source>
        <dbReference type="ARBA" id="ARBA00023295"/>
    </source>
</evidence>
<dbReference type="AlphaFoldDB" id="A0A9D2MRV2"/>
<name>A0A9D2MRV2_9FIRM</name>